<keyword evidence="1" id="KW-0472">Membrane</keyword>
<proteinExistence type="predicted"/>
<dbReference type="EMBL" id="WIXK01000006">
    <property type="protein sequence ID" value="MQY43503.1"/>
    <property type="molecule type" value="Genomic_DNA"/>
</dbReference>
<organism evidence="4 5">
    <name type="scientific">Tritonibacter aquimaris</name>
    <dbReference type="NCBI Taxonomy" id="2663379"/>
    <lineage>
        <taxon>Bacteria</taxon>
        <taxon>Pseudomonadati</taxon>
        <taxon>Pseudomonadota</taxon>
        <taxon>Alphaproteobacteria</taxon>
        <taxon>Rhodobacterales</taxon>
        <taxon>Paracoccaceae</taxon>
        <taxon>Tritonibacter</taxon>
    </lineage>
</organism>
<dbReference type="InterPro" id="IPR001633">
    <property type="entry name" value="EAL_dom"/>
</dbReference>
<accession>A0A844AR91</accession>
<dbReference type="SMART" id="SM00267">
    <property type="entry name" value="GGDEF"/>
    <property type="match status" value="1"/>
</dbReference>
<dbReference type="SUPFAM" id="SSF55073">
    <property type="entry name" value="Nucleotide cyclase"/>
    <property type="match status" value="1"/>
</dbReference>
<dbReference type="Proteomes" id="UP000436694">
    <property type="component" value="Unassembled WGS sequence"/>
</dbReference>
<keyword evidence="5" id="KW-1185">Reference proteome</keyword>
<dbReference type="InterPro" id="IPR035919">
    <property type="entry name" value="EAL_sf"/>
</dbReference>
<dbReference type="CDD" id="cd01949">
    <property type="entry name" value="GGDEF"/>
    <property type="match status" value="1"/>
</dbReference>
<dbReference type="GO" id="GO:0071111">
    <property type="term" value="F:cyclic-guanylate-specific phosphodiesterase activity"/>
    <property type="evidence" value="ECO:0007669"/>
    <property type="project" value="InterPro"/>
</dbReference>
<sequence length="511" mass="55872">MNYSNSGLLARLRKSLAPVLLGPPVLAFLPALTLATYWVGGEYALLAVALGLPLFFAGLGMFTRSGNVPQDSATGFVLRDGFEMAVQEVFEASQKKGLNSAVFVLEIDQFAELETEYGAQACDDLLRQMGNRLRSVTRSRDCLARITENKFAICLNAMPHLDLELCIQLAGRYQAKIEQALSLDATSVYVTCSVGFCSRQLAPDNTADDWVAAAFAALEEAKHNGPSGMRAYSAELHHRTKRRRNLHGEVVQALESGQIQAWFQPQINTDTGQISGFEALARWVHPVHGMIPPVKFLPALEDAGLMERLSEVMVYQSLSALKAWDAAGVMVPQVGVNFAADELRNPGLVERIKWDLERFGLSADRLCVEVLETVFSDSPDDVIVRNIAALGELGCQIDLDDFGTGHASIGAVRRFNVSRIKIDRSFVTKSDRDPEQQKMVAAILTMAERLELETLAEGVETVGEHALLAQLGCNHVQGYGIGRPVPFDQTLDWIAAHQAKLKDPPAIGGRP</sequence>
<feature type="transmembrane region" description="Helical" evidence="1">
    <location>
        <begin position="16"/>
        <end position="37"/>
    </location>
</feature>
<dbReference type="PROSITE" id="PS50887">
    <property type="entry name" value="GGDEF"/>
    <property type="match status" value="1"/>
</dbReference>
<dbReference type="Pfam" id="PF00990">
    <property type="entry name" value="GGDEF"/>
    <property type="match status" value="1"/>
</dbReference>
<protein>
    <submittedName>
        <fullName evidence="4">EAL domain-containing protein</fullName>
    </submittedName>
</protein>
<comment type="caution">
    <text evidence="4">The sequence shown here is derived from an EMBL/GenBank/DDBJ whole genome shotgun (WGS) entry which is preliminary data.</text>
</comment>
<feature type="domain" description="EAL" evidence="2">
    <location>
        <begin position="243"/>
        <end position="498"/>
    </location>
</feature>
<evidence type="ECO:0000256" key="1">
    <source>
        <dbReference type="SAM" id="Phobius"/>
    </source>
</evidence>
<dbReference type="RefSeq" id="WP_153548403.1">
    <property type="nucleotide sequence ID" value="NZ_WIXK01000006.1"/>
</dbReference>
<dbReference type="PROSITE" id="PS50883">
    <property type="entry name" value="EAL"/>
    <property type="match status" value="1"/>
</dbReference>
<keyword evidence="1" id="KW-0812">Transmembrane</keyword>
<dbReference type="PANTHER" id="PTHR33121">
    <property type="entry name" value="CYCLIC DI-GMP PHOSPHODIESTERASE PDEF"/>
    <property type="match status" value="1"/>
</dbReference>
<dbReference type="SMART" id="SM00052">
    <property type="entry name" value="EAL"/>
    <property type="match status" value="1"/>
</dbReference>
<name>A0A844AR91_9RHOB</name>
<dbReference type="InterPro" id="IPR050706">
    <property type="entry name" value="Cyclic-di-GMP_PDE-like"/>
</dbReference>
<evidence type="ECO:0000259" key="3">
    <source>
        <dbReference type="PROSITE" id="PS50887"/>
    </source>
</evidence>
<dbReference type="SUPFAM" id="SSF141868">
    <property type="entry name" value="EAL domain-like"/>
    <property type="match status" value="1"/>
</dbReference>
<evidence type="ECO:0000313" key="5">
    <source>
        <dbReference type="Proteomes" id="UP000436694"/>
    </source>
</evidence>
<dbReference type="InterPro" id="IPR029787">
    <property type="entry name" value="Nucleotide_cyclase"/>
</dbReference>
<dbReference type="Pfam" id="PF00563">
    <property type="entry name" value="EAL"/>
    <property type="match status" value="1"/>
</dbReference>
<dbReference type="InterPro" id="IPR000160">
    <property type="entry name" value="GGDEF_dom"/>
</dbReference>
<dbReference type="NCBIfam" id="TIGR00254">
    <property type="entry name" value="GGDEF"/>
    <property type="match status" value="1"/>
</dbReference>
<reference evidence="4 5" key="1">
    <citation type="submission" date="2019-10" db="EMBL/GenBank/DDBJ databases">
        <title>Epibacterium sp. nov., isolated from seawater.</title>
        <authorList>
            <person name="Zhang X."/>
            <person name="Li N."/>
        </authorList>
    </citation>
    <scope>NUCLEOTIDE SEQUENCE [LARGE SCALE GENOMIC DNA]</scope>
    <source>
        <strain evidence="4 5">SM1969</strain>
    </source>
</reference>
<dbReference type="Gene3D" id="3.30.70.270">
    <property type="match status" value="1"/>
</dbReference>
<evidence type="ECO:0000313" key="4">
    <source>
        <dbReference type="EMBL" id="MQY43503.1"/>
    </source>
</evidence>
<dbReference type="AlphaFoldDB" id="A0A844AR91"/>
<dbReference type="InterPro" id="IPR043128">
    <property type="entry name" value="Rev_trsase/Diguanyl_cyclase"/>
</dbReference>
<dbReference type="Gene3D" id="3.20.20.450">
    <property type="entry name" value="EAL domain"/>
    <property type="match status" value="1"/>
</dbReference>
<dbReference type="CDD" id="cd01948">
    <property type="entry name" value="EAL"/>
    <property type="match status" value="1"/>
</dbReference>
<feature type="transmembrane region" description="Helical" evidence="1">
    <location>
        <begin position="43"/>
        <end position="62"/>
    </location>
</feature>
<dbReference type="PANTHER" id="PTHR33121:SF70">
    <property type="entry name" value="SIGNALING PROTEIN YKOW"/>
    <property type="match status" value="1"/>
</dbReference>
<evidence type="ECO:0000259" key="2">
    <source>
        <dbReference type="PROSITE" id="PS50883"/>
    </source>
</evidence>
<feature type="domain" description="GGDEF" evidence="3">
    <location>
        <begin position="98"/>
        <end position="234"/>
    </location>
</feature>
<gene>
    <name evidence="4" type="ORF">GG681_12695</name>
</gene>
<keyword evidence="1" id="KW-1133">Transmembrane helix</keyword>